<name>A0AAV1ZNZ2_9ARAC</name>
<dbReference type="Proteomes" id="UP001497382">
    <property type="component" value="Unassembled WGS sequence"/>
</dbReference>
<protein>
    <submittedName>
        <fullName evidence="2">Uncharacterized protein</fullName>
    </submittedName>
</protein>
<feature type="compositionally biased region" description="Basic and acidic residues" evidence="1">
    <location>
        <begin position="51"/>
        <end position="72"/>
    </location>
</feature>
<proteinExistence type="predicted"/>
<dbReference type="AlphaFoldDB" id="A0AAV1ZNZ2"/>
<sequence>MSVSFRMFKRLLSTHAVRINAKGGHSWVPGFFGVQPGDLLQRLAEKKLDSDALRRAEKIGDKEERRSEETEGRVGQGDEEGEDGRRGERSAQPIWLPWFSQELPGEGIRTNRRAEWNGEHPAVT</sequence>
<reference evidence="2 3" key="1">
    <citation type="submission" date="2024-04" db="EMBL/GenBank/DDBJ databases">
        <authorList>
            <person name="Rising A."/>
            <person name="Reimegard J."/>
            <person name="Sonavane S."/>
            <person name="Akerstrom W."/>
            <person name="Nylinder S."/>
            <person name="Hedman E."/>
            <person name="Kallberg Y."/>
        </authorList>
    </citation>
    <scope>NUCLEOTIDE SEQUENCE [LARGE SCALE GENOMIC DNA]</scope>
</reference>
<evidence type="ECO:0000313" key="3">
    <source>
        <dbReference type="Proteomes" id="UP001497382"/>
    </source>
</evidence>
<gene>
    <name evidence="2" type="ORF">LARSCL_LOCUS7000</name>
</gene>
<evidence type="ECO:0000313" key="2">
    <source>
        <dbReference type="EMBL" id="CAL1273620.1"/>
    </source>
</evidence>
<keyword evidence="3" id="KW-1185">Reference proteome</keyword>
<organism evidence="2 3">
    <name type="scientific">Larinioides sclopetarius</name>
    <dbReference type="NCBI Taxonomy" id="280406"/>
    <lineage>
        <taxon>Eukaryota</taxon>
        <taxon>Metazoa</taxon>
        <taxon>Ecdysozoa</taxon>
        <taxon>Arthropoda</taxon>
        <taxon>Chelicerata</taxon>
        <taxon>Arachnida</taxon>
        <taxon>Araneae</taxon>
        <taxon>Araneomorphae</taxon>
        <taxon>Entelegynae</taxon>
        <taxon>Araneoidea</taxon>
        <taxon>Araneidae</taxon>
        <taxon>Larinioides</taxon>
    </lineage>
</organism>
<feature type="region of interest" description="Disordered" evidence="1">
    <location>
        <begin position="51"/>
        <end position="124"/>
    </location>
</feature>
<dbReference type="EMBL" id="CAXIEN010000069">
    <property type="protein sequence ID" value="CAL1273620.1"/>
    <property type="molecule type" value="Genomic_DNA"/>
</dbReference>
<evidence type="ECO:0000256" key="1">
    <source>
        <dbReference type="SAM" id="MobiDB-lite"/>
    </source>
</evidence>
<comment type="caution">
    <text evidence="2">The sequence shown here is derived from an EMBL/GenBank/DDBJ whole genome shotgun (WGS) entry which is preliminary data.</text>
</comment>
<accession>A0AAV1ZNZ2</accession>